<gene>
    <name evidence="2" type="ORF">AMECASPLE_029202</name>
</gene>
<feature type="region of interest" description="Disordered" evidence="1">
    <location>
        <begin position="403"/>
        <end position="449"/>
    </location>
</feature>
<sequence>MDGVSRGCGPEALCGSITLLVSGNSQSLSGSLDFATMLLSVLLLLVVVSGAQTAYYGIVYTYSAGDIQQDAFPTLNSFKMSFSSCEELDSWLCEGNCSLLDLYVIDESRGEWCQKEFIVNISDTVLTTLDAAAEYLLLSANWTENRNGIVSMATAPLIDLRNRSDINKPNSSPQTTILPLLRVPSNCQRNITLLVSDPDGDTIRCRYAASPECETCTPPSVLSVSPPCTLSFSPTNSSDEGPYAVQLVIEDFPRQTITLTNSSGSQEVKTSSDVISKIPVQFVFRVDPAAPSCTEGLYLPRFLPPTPQNGAQISSNVNQILKISISAEATQAVITELLFSGPRNVAKSSSGSGNFTLTWTPSAGDEGLSHTFCFVVQANFSSSVYQSGLRCILVTILGSPTTTPVTTPTQSTTTTFAPPSTTTSPQPTTTTFAPPSTTTPAQPTTTIPPFNTTTLIPAPGSYYVLALNAKISTTLSLENDAGTITKLIKGELIKYGVPSNIIIELRSNGKVLVTVSP</sequence>
<dbReference type="Proteomes" id="UP001469553">
    <property type="component" value="Unassembled WGS sequence"/>
</dbReference>
<protein>
    <submittedName>
        <fullName evidence="2">Uncharacterized protein</fullName>
    </submittedName>
</protein>
<evidence type="ECO:0000256" key="1">
    <source>
        <dbReference type="SAM" id="MobiDB-lite"/>
    </source>
</evidence>
<keyword evidence="3" id="KW-1185">Reference proteome</keyword>
<proteinExistence type="predicted"/>
<organism evidence="2 3">
    <name type="scientific">Ameca splendens</name>
    <dbReference type="NCBI Taxonomy" id="208324"/>
    <lineage>
        <taxon>Eukaryota</taxon>
        <taxon>Metazoa</taxon>
        <taxon>Chordata</taxon>
        <taxon>Craniata</taxon>
        <taxon>Vertebrata</taxon>
        <taxon>Euteleostomi</taxon>
        <taxon>Actinopterygii</taxon>
        <taxon>Neopterygii</taxon>
        <taxon>Teleostei</taxon>
        <taxon>Neoteleostei</taxon>
        <taxon>Acanthomorphata</taxon>
        <taxon>Ovalentaria</taxon>
        <taxon>Atherinomorphae</taxon>
        <taxon>Cyprinodontiformes</taxon>
        <taxon>Goodeidae</taxon>
        <taxon>Ameca</taxon>
    </lineage>
</organism>
<evidence type="ECO:0000313" key="3">
    <source>
        <dbReference type="Proteomes" id="UP001469553"/>
    </source>
</evidence>
<comment type="caution">
    <text evidence="2">The sequence shown here is derived from an EMBL/GenBank/DDBJ whole genome shotgun (WGS) entry which is preliminary data.</text>
</comment>
<dbReference type="EMBL" id="JAHRIP010040931">
    <property type="protein sequence ID" value="MEQ2296902.1"/>
    <property type="molecule type" value="Genomic_DNA"/>
</dbReference>
<evidence type="ECO:0000313" key="2">
    <source>
        <dbReference type="EMBL" id="MEQ2296902.1"/>
    </source>
</evidence>
<accession>A0ABV0YT95</accession>
<reference evidence="2 3" key="1">
    <citation type="submission" date="2021-06" db="EMBL/GenBank/DDBJ databases">
        <authorList>
            <person name="Palmer J.M."/>
        </authorList>
    </citation>
    <scope>NUCLEOTIDE SEQUENCE [LARGE SCALE GENOMIC DNA]</scope>
    <source>
        <strain evidence="2 3">AS_MEX2019</strain>
        <tissue evidence="2">Muscle</tissue>
    </source>
</reference>
<name>A0ABV0YT95_9TELE</name>